<dbReference type="InterPro" id="IPR004843">
    <property type="entry name" value="Calcineurin-like_PHP"/>
</dbReference>
<dbReference type="GO" id="GO:0009245">
    <property type="term" value="P:lipid A biosynthetic process"/>
    <property type="evidence" value="ECO:0007669"/>
    <property type="project" value="TreeGrafter"/>
</dbReference>
<feature type="transmembrane region" description="Helical" evidence="3">
    <location>
        <begin position="6"/>
        <end position="30"/>
    </location>
</feature>
<comment type="caution">
    <text evidence="5">The sequence shown here is derived from an EMBL/GenBank/DDBJ whole genome shotgun (WGS) entry which is preliminary data.</text>
</comment>
<dbReference type="OrthoDB" id="9780884at2"/>
<evidence type="ECO:0000256" key="2">
    <source>
        <dbReference type="ARBA" id="ARBA00022801"/>
    </source>
</evidence>
<evidence type="ECO:0000259" key="4">
    <source>
        <dbReference type="Pfam" id="PF00149"/>
    </source>
</evidence>
<evidence type="ECO:0000256" key="3">
    <source>
        <dbReference type="SAM" id="Phobius"/>
    </source>
</evidence>
<gene>
    <name evidence="5" type="ORF">AO384_0922</name>
</gene>
<keyword evidence="6" id="KW-1185">Reference proteome</keyword>
<dbReference type="SUPFAM" id="SSF56300">
    <property type="entry name" value="Metallo-dependent phosphatases"/>
    <property type="match status" value="1"/>
</dbReference>
<dbReference type="RefSeq" id="WP_064611815.1">
    <property type="nucleotide sequence ID" value="NZ_LXHB01000134.1"/>
</dbReference>
<dbReference type="PANTHER" id="PTHR31302">
    <property type="entry name" value="TRANSMEMBRANE PROTEIN WITH METALLOPHOSPHOESTERASE DOMAIN-RELATED"/>
    <property type="match status" value="1"/>
</dbReference>
<organism evidence="5 6">
    <name type="scientific">Moraxella catarrhalis</name>
    <name type="common">Branhamella catarrhalis</name>
    <dbReference type="NCBI Taxonomy" id="480"/>
    <lineage>
        <taxon>Bacteria</taxon>
        <taxon>Pseudomonadati</taxon>
        <taxon>Pseudomonadota</taxon>
        <taxon>Gammaproteobacteria</taxon>
        <taxon>Moraxellales</taxon>
        <taxon>Moraxellaceae</taxon>
        <taxon>Moraxella</taxon>
    </lineage>
</organism>
<protein>
    <submittedName>
        <fullName evidence="5">Ser/Thr protein phosphatase family protein</fullName>
    </submittedName>
</protein>
<keyword evidence="2" id="KW-0378">Hydrolase</keyword>
<keyword evidence="3" id="KW-0472">Membrane</keyword>
<dbReference type="AlphaFoldDB" id="A0A198UJW3"/>
<dbReference type="PATRIC" id="fig|480.238.peg.1445"/>
<reference evidence="5 6" key="1">
    <citation type="journal article" date="2016" name="Genome Biol. Evol.">
        <title>Comparative Genomic Analyses of the Moraxella catarrhalis Serosensitive and Seroresistant Lineages Demonstrate Their Independent Evolution.</title>
        <authorList>
            <person name="Earl J.P."/>
            <person name="de Vries S.P."/>
            <person name="Ahmed A."/>
            <person name="Powell E."/>
            <person name="Schultz M.P."/>
            <person name="Hermans P.W."/>
            <person name="Hill D.J."/>
            <person name="Zhou Z."/>
            <person name="Constantinidou C.I."/>
            <person name="Hu F.Z."/>
            <person name="Bootsma H.J."/>
            <person name="Ehrlich G.D."/>
        </authorList>
    </citation>
    <scope>NUCLEOTIDE SEQUENCE [LARGE SCALE GENOMIC DNA]</scope>
    <source>
        <strain evidence="5 6">Z7542</strain>
    </source>
</reference>
<sequence length="281" mass="31502">MSVVKQWQFWVLILFMIGVFVIASSTKILVQKYTWQGASSSATKTLSAAIITDLHSCFYGDHQHEIMDILRAQKPDIILLGGDIYDDDLAHTHADILLSQLGSVSRHIYYVNGNHELYMPSLEYQTVLDKIQSYGIQILHGTGVQRLNDSPISVWGVADPVSGEFDTQLNTVGSLANPDHINILLSHRPERVSDYVQYPFDIVVSGHAHGGQWRLPPLINGLFAPNQGLFPAYAGGQYQLDNTDPNRSTELIVSRGLAKESTRFVPRIFNRPEIVFLDIHY</sequence>
<dbReference type="GO" id="GO:0016020">
    <property type="term" value="C:membrane"/>
    <property type="evidence" value="ECO:0007669"/>
    <property type="project" value="GOC"/>
</dbReference>
<name>A0A198UJW3_MORCA</name>
<keyword evidence="1" id="KW-0479">Metal-binding</keyword>
<keyword evidence="3" id="KW-1133">Transmembrane helix</keyword>
<evidence type="ECO:0000256" key="1">
    <source>
        <dbReference type="ARBA" id="ARBA00022723"/>
    </source>
</evidence>
<dbReference type="Pfam" id="PF00149">
    <property type="entry name" value="Metallophos"/>
    <property type="match status" value="1"/>
</dbReference>
<evidence type="ECO:0000313" key="6">
    <source>
        <dbReference type="Proteomes" id="UP000078228"/>
    </source>
</evidence>
<dbReference type="Proteomes" id="UP000078228">
    <property type="component" value="Unassembled WGS sequence"/>
</dbReference>
<feature type="domain" description="Calcineurin-like phosphoesterase" evidence="4">
    <location>
        <begin position="49"/>
        <end position="210"/>
    </location>
</feature>
<proteinExistence type="predicted"/>
<keyword evidence="3" id="KW-0812">Transmembrane</keyword>
<accession>A0A198UJW3</accession>
<dbReference type="PANTHER" id="PTHR31302:SF31">
    <property type="entry name" value="PHOSPHODIESTERASE YAEI"/>
    <property type="match status" value="1"/>
</dbReference>
<dbReference type="GO" id="GO:0008758">
    <property type="term" value="F:UDP-2,3-diacylglucosamine hydrolase activity"/>
    <property type="evidence" value="ECO:0007669"/>
    <property type="project" value="TreeGrafter"/>
</dbReference>
<dbReference type="EMBL" id="LXHC01000017">
    <property type="protein sequence ID" value="OAU96564.1"/>
    <property type="molecule type" value="Genomic_DNA"/>
</dbReference>
<dbReference type="InterPro" id="IPR029052">
    <property type="entry name" value="Metallo-depent_PP-like"/>
</dbReference>
<dbReference type="GO" id="GO:0046872">
    <property type="term" value="F:metal ion binding"/>
    <property type="evidence" value="ECO:0007669"/>
    <property type="project" value="UniProtKB-KW"/>
</dbReference>
<evidence type="ECO:0000313" key="5">
    <source>
        <dbReference type="EMBL" id="OAU96564.1"/>
    </source>
</evidence>
<dbReference type="InterPro" id="IPR051158">
    <property type="entry name" value="Metallophosphoesterase_sf"/>
</dbReference>
<dbReference type="Gene3D" id="3.60.21.10">
    <property type="match status" value="1"/>
</dbReference>